<organism evidence="2 3">
    <name type="scientific">Rickettsia argasii T170-B</name>
    <dbReference type="NCBI Taxonomy" id="1268837"/>
    <lineage>
        <taxon>Bacteria</taxon>
        <taxon>Pseudomonadati</taxon>
        <taxon>Pseudomonadota</taxon>
        <taxon>Alphaproteobacteria</taxon>
        <taxon>Rickettsiales</taxon>
        <taxon>Rickettsiaceae</taxon>
        <taxon>Rickettsieae</taxon>
        <taxon>Rickettsia</taxon>
        <taxon>spotted fever group</taxon>
    </lineage>
</organism>
<dbReference type="InterPro" id="IPR036165">
    <property type="entry name" value="YefM-like_sf"/>
</dbReference>
<keyword evidence="3" id="KW-1185">Reference proteome</keyword>
<evidence type="ECO:0000313" key="2">
    <source>
        <dbReference type="EMBL" id="KJW04388.1"/>
    </source>
</evidence>
<dbReference type="AlphaFoldDB" id="A0A0F3RDN5"/>
<evidence type="ECO:0000256" key="1">
    <source>
        <dbReference type="ARBA" id="ARBA00009981"/>
    </source>
</evidence>
<dbReference type="SUPFAM" id="SSF143120">
    <property type="entry name" value="YefM-like"/>
    <property type="match status" value="1"/>
</dbReference>
<proteinExistence type="inferred from homology"/>
<protein>
    <submittedName>
        <fullName evidence="2">Antitoxin, type II toxin-antitoxin system family protein</fullName>
    </submittedName>
</protein>
<dbReference type="RefSeq" id="WP_045805853.1">
    <property type="nucleotide sequence ID" value="NZ_LAOQ01000004.1"/>
</dbReference>
<sequence>MTIKIAISQFKSHCFAIIEKLQTDKKSIIITKRDREIAQILPVNTKQISLFGMLKNKAKIKADILEPVEEKWNAAQPLNAFCLV</sequence>
<comment type="similarity">
    <text evidence="1">Belongs to the phD/YefM antitoxin family.</text>
</comment>
<dbReference type="PATRIC" id="fig|1268837.3.peg.1407"/>
<gene>
    <name evidence="2" type="ORF">RAT170B_1196</name>
</gene>
<comment type="caution">
    <text evidence="2">The sequence shown here is derived from an EMBL/GenBank/DDBJ whole genome shotgun (WGS) entry which is preliminary data.</text>
</comment>
<dbReference type="EMBL" id="LAOQ01000004">
    <property type="protein sequence ID" value="KJW04388.1"/>
    <property type="molecule type" value="Genomic_DNA"/>
</dbReference>
<evidence type="ECO:0000313" key="3">
    <source>
        <dbReference type="Proteomes" id="UP000033736"/>
    </source>
</evidence>
<reference evidence="2 3" key="1">
    <citation type="submission" date="2015-01" db="EMBL/GenBank/DDBJ databases">
        <title>Genome Sequencing of Rickettsiales /home/snadendla/prok_pipe/test/illegal_ec_num.txt.</title>
        <authorList>
            <person name="Daugherty S.C."/>
            <person name="Su Q."/>
            <person name="Abolude K."/>
            <person name="Beier-Sexton M."/>
            <person name="Carlyon J.A."/>
            <person name="Carter R."/>
            <person name="Day N.P."/>
            <person name="Dumler S.J."/>
            <person name="Dyachenko V."/>
            <person name="Godinez A."/>
            <person name="Kurtti T.J."/>
            <person name="Lichay M."/>
            <person name="Mullins K.E."/>
            <person name="Ott S."/>
            <person name="Pappas-Brown V."/>
            <person name="Paris D.H."/>
            <person name="Patel P."/>
            <person name="Richards A.L."/>
            <person name="Sadzewicz L."/>
            <person name="Sears K."/>
            <person name="Seidman D."/>
            <person name="Sengamalay N."/>
            <person name="Stenos J."/>
            <person name="Tallon L.J."/>
            <person name="Vincent G."/>
            <person name="Fraser C.M."/>
            <person name="Munderloh U."/>
            <person name="Dunning-Hotopp J.C."/>
        </authorList>
    </citation>
    <scope>NUCLEOTIDE SEQUENCE [LARGE SCALE GENOMIC DNA]</scope>
    <source>
        <strain evidence="2 3">T170-B</strain>
    </source>
</reference>
<dbReference type="Proteomes" id="UP000033736">
    <property type="component" value="Unassembled WGS sequence"/>
</dbReference>
<name>A0A0F3RDN5_9RICK</name>
<accession>A0A0F3RDN5</accession>